<keyword evidence="2 6" id="KW-0808">Transferase</keyword>
<dbReference type="PANTHER" id="PTHR21060:SF15">
    <property type="entry name" value="ACETATE KINASE-RELATED"/>
    <property type="match status" value="1"/>
</dbReference>
<dbReference type="GO" id="GO:0008776">
    <property type="term" value="F:acetate kinase activity"/>
    <property type="evidence" value="ECO:0007669"/>
    <property type="project" value="UniProtKB-EC"/>
</dbReference>
<dbReference type="PRINTS" id="PR00471">
    <property type="entry name" value="ACETATEKNASE"/>
</dbReference>
<keyword evidence="6" id="KW-0479">Metal-binding</keyword>
<evidence type="ECO:0000256" key="2">
    <source>
        <dbReference type="ARBA" id="ARBA00022679"/>
    </source>
</evidence>
<dbReference type="HAMAP" id="MF_00020">
    <property type="entry name" value="Acetate_kinase"/>
    <property type="match status" value="1"/>
</dbReference>
<dbReference type="Gene3D" id="3.30.420.40">
    <property type="match status" value="2"/>
</dbReference>
<keyword evidence="6" id="KW-0963">Cytoplasm</keyword>
<feature type="binding site" evidence="6">
    <location>
        <position position="14"/>
    </location>
    <ligand>
        <name>ATP</name>
        <dbReference type="ChEBI" id="CHEBI:30616"/>
    </ligand>
</feature>
<dbReference type="InterPro" id="IPR004372">
    <property type="entry name" value="Ac/propionate_kinase"/>
</dbReference>
<keyword evidence="5 6" id="KW-0067">ATP-binding</keyword>
<comment type="subcellular location">
    <subcellularLocation>
        <location evidence="6">Cytoplasm</location>
    </subcellularLocation>
</comment>
<evidence type="ECO:0000313" key="9">
    <source>
        <dbReference type="Proteomes" id="UP001284537"/>
    </source>
</evidence>
<comment type="subunit">
    <text evidence="6">Homodimer.</text>
</comment>
<feature type="binding site" evidence="6">
    <location>
        <position position="89"/>
    </location>
    <ligand>
        <name>substrate</name>
    </ligand>
</feature>
<dbReference type="Pfam" id="PF00871">
    <property type="entry name" value="Acetate_kinase"/>
    <property type="match status" value="1"/>
</dbReference>
<dbReference type="InterPro" id="IPR043129">
    <property type="entry name" value="ATPase_NBD"/>
</dbReference>
<feature type="binding site" evidence="6">
    <location>
        <position position="7"/>
    </location>
    <ligand>
        <name>Mg(2+)</name>
        <dbReference type="ChEBI" id="CHEBI:18420"/>
    </ligand>
</feature>
<organism evidence="8 9">
    <name type="scientific">Methylomonas defluvii</name>
    <dbReference type="NCBI Taxonomy" id="3045149"/>
    <lineage>
        <taxon>Bacteria</taxon>
        <taxon>Pseudomonadati</taxon>
        <taxon>Pseudomonadota</taxon>
        <taxon>Gammaproteobacteria</taxon>
        <taxon>Methylococcales</taxon>
        <taxon>Methylococcaceae</taxon>
        <taxon>Methylomonas</taxon>
    </lineage>
</organism>
<proteinExistence type="inferred from homology"/>
<evidence type="ECO:0000256" key="7">
    <source>
        <dbReference type="RuleBase" id="RU003835"/>
    </source>
</evidence>
<name>A0ABU4UKR6_9GAMM</name>
<protein>
    <recommendedName>
        <fullName evidence="6">Acetate kinase</fullName>
        <ecNumber evidence="6">2.7.2.1</ecNumber>
    </recommendedName>
    <alternativeName>
        <fullName evidence="6">Acetokinase</fullName>
    </alternativeName>
</protein>
<comment type="cofactor">
    <cofactor evidence="6">
        <name>Mg(2+)</name>
        <dbReference type="ChEBI" id="CHEBI:18420"/>
    </cofactor>
    <cofactor evidence="6">
        <name>Mn(2+)</name>
        <dbReference type="ChEBI" id="CHEBI:29035"/>
    </cofactor>
    <text evidence="6">Mg(2+). Can also accept Mn(2+).</text>
</comment>
<evidence type="ECO:0000256" key="3">
    <source>
        <dbReference type="ARBA" id="ARBA00022741"/>
    </source>
</evidence>
<keyword evidence="4 6" id="KW-0418">Kinase</keyword>
<feature type="binding site" evidence="6">
    <location>
        <position position="382"/>
    </location>
    <ligand>
        <name>Mg(2+)</name>
        <dbReference type="ChEBI" id="CHEBI:18420"/>
    </ligand>
</feature>
<dbReference type="PANTHER" id="PTHR21060">
    <property type="entry name" value="ACETATE KINASE"/>
    <property type="match status" value="1"/>
</dbReference>
<evidence type="ECO:0000313" key="8">
    <source>
        <dbReference type="EMBL" id="MDX8130099.1"/>
    </source>
</evidence>
<keyword evidence="6" id="KW-0460">Magnesium</keyword>
<feature type="binding site" evidence="6">
    <location>
        <begin position="206"/>
        <end position="210"/>
    </location>
    <ligand>
        <name>ATP</name>
        <dbReference type="ChEBI" id="CHEBI:30616"/>
    </ligand>
</feature>
<dbReference type="PIRSF" id="PIRSF000722">
    <property type="entry name" value="Acetate_prop_kin"/>
    <property type="match status" value="1"/>
</dbReference>
<dbReference type="SUPFAM" id="SSF53067">
    <property type="entry name" value="Actin-like ATPase domain"/>
    <property type="match status" value="2"/>
</dbReference>
<dbReference type="PROSITE" id="PS01076">
    <property type="entry name" value="ACETATE_KINASE_2"/>
    <property type="match status" value="1"/>
</dbReference>
<dbReference type="PROSITE" id="PS01075">
    <property type="entry name" value="ACETATE_KINASE_1"/>
    <property type="match status" value="1"/>
</dbReference>
<feature type="site" description="Transition state stabilizer" evidence="6">
    <location>
        <position position="178"/>
    </location>
</feature>
<dbReference type="InterPro" id="IPR000890">
    <property type="entry name" value="Aliphatic_acid_kin_short-chain"/>
</dbReference>
<evidence type="ECO:0000256" key="4">
    <source>
        <dbReference type="ARBA" id="ARBA00022777"/>
    </source>
</evidence>
<feature type="active site" description="Proton donor/acceptor" evidence="6">
    <location>
        <position position="146"/>
    </location>
</feature>
<gene>
    <name evidence="6" type="primary">ackA</name>
    <name evidence="8" type="ORF">QLH52_22605</name>
</gene>
<dbReference type="CDD" id="cd24010">
    <property type="entry name" value="ASKHA_NBD_AcK_PK"/>
    <property type="match status" value="1"/>
</dbReference>
<sequence length="401" mass="44277">MKILVLNAGSSSVKYSLFEMSDRSVLIAGIIERIGEDAASHSYALANNDRTRDEINCRNHQQALQLLFETLAACRVLTDRRELAGIGHRVVHGGEHFREPALIDAQVMQRIAEVIPLAPLHNPANLLGIEEAIRQMGETPQVAVFDTAFHQTLPGYAYRYPLPEHLYTDHGVRRYGFHGTSHRYVAEQAAQYLSKPLSETNLITLHLGNGASVTAIQNGRSIDTSMGMTPLEGLMMGSRCGDIDPAIHFYLNRTLNLSNEAIETLLNKESGCKGICGENDMRAIHRMAESGDEDSRLALAMYAYRIKKYIGAYFAVLGRVDALVFTGGVGENDAWLREQVCLDMTLFGIAIDQEKNRKPVRPCDSINPANSGVAILVIATNEELEIAIQAMQCLELPQTLN</sequence>
<comment type="function">
    <text evidence="6">Catalyzes the formation of acetyl phosphate from acetate and ATP. Can also catalyze the reverse reaction.</text>
</comment>
<comment type="catalytic activity">
    <reaction evidence="6">
        <text>acetate + ATP = acetyl phosphate + ADP</text>
        <dbReference type="Rhea" id="RHEA:11352"/>
        <dbReference type="ChEBI" id="CHEBI:22191"/>
        <dbReference type="ChEBI" id="CHEBI:30089"/>
        <dbReference type="ChEBI" id="CHEBI:30616"/>
        <dbReference type="ChEBI" id="CHEBI:456216"/>
        <dbReference type="EC" id="2.7.2.1"/>
    </reaction>
</comment>
<keyword evidence="3 6" id="KW-0547">Nucleotide-binding</keyword>
<feature type="binding site" evidence="6">
    <location>
        <begin position="280"/>
        <end position="282"/>
    </location>
    <ligand>
        <name>ATP</name>
        <dbReference type="ChEBI" id="CHEBI:30616"/>
    </ligand>
</feature>
<feature type="site" description="Transition state stabilizer" evidence="6">
    <location>
        <position position="239"/>
    </location>
</feature>
<accession>A0ABU4UKR6</accession>
<reference evidence="8 9" key="1">
    <citation type="submission" date="2023-11" db="EMBL/GenBank/DDBJ databases">
        <authorList>
            <person name="Ouyang M.-Y."/>
        </authorList>
    </citation>
    <scope>NUCLEOTIDE SEQUENCE [LARGE SCALE GENOMIC DNA]</scope>
    <source>
        <strain evidence="8 9">OY6</strain>
    </source>
</reference>
<comment type="similarity">
    <text evidence="1 6 7">Belongs to the acetokinase family.</text>
</comment>
<dbReference type="NCBIfam" id="TIGR00016">
    <property type="entry name" value="ackA"/>
    <property type="match status" value="1"/>
</dbReference>
<dbReference type="EC" id="2.7.2.1" evidence="6"/>
<comment type="caution">
    <text evidence="8">The sequence shown here is derived from an EMBL/GenBank/DDBJ whole genome shotgun (WGS) entry which is preliminary data.</text>
</comment>
<dbReference type="InterPro" id="IPR023865">
    <property type="entry name" value="Aliphatic_acid_kinase_CS"/>
</dbReference>
<evidence type="ECO:0000256" key="6">
    <source>
        <dbReference type="HAMAP-Rule" id="MF_00020"/>
    </source>
</evidence>
<dbReference type="RefSeq" id="WP_319963036.1">
    <property type="nucleotide sequence ID" value="NZ_JAXARY010000031.1"/>
</dbReference>
<dbReference type="Proteomes" id="UP001284537">
    <property type="component" value="Unassembled WGS sequence"/>
</dbReference>
<evidence type="ECO:0000256" key="5">
    <source>
        <dbReference type="ARBA" id="ARBA00022840"/>
    </source>
</evidence>
<keyword evidence="9" id="KW-1185">Reference proteome</keyword>
<feature type="binding site" evidence="6">
    <location>
        <begin position="328"/>
        <end position="332"/>
    </location>
    <ligand>
        <name>ATP</name>
        <dbReference type="ChEBI" id="CHEBI:30616"/>
    </ligand>
</feature>
<evidence type="ECO:0000256" key="1">
    <source>
        <dbReference type="ARBA" id="ARBA00008748"/>
    </source>
</evidence>
<dbReference type="EMBL" id="JAXARY010000031">
    <property type="protein sequence ID" value="MDX8130099.1"/>
    <property type="molecule type" value="Genomic_DNA"/>
</dbReference>
<comment type="pathway">
    <text evidence="6">Metabolic intermediate biosynthesis; acetyl-CoA biosynthesis; acetyl-CoA from acetate: step 1/2.</text>
</comment>